<dbReference type="InterPro" id="IPR002547">
    <property type="entry name" value="tRNA-bd_dom"/>
</dbReference>
<dbReference type="Gene3D" id="2.40.50.140">
    <property type="entry name" value="Nucleic acid-binding proteins"/>
    <property type="match status" value="1"/>
</dbReference>
<accession>A0A9P0W051</accession>
<dbReference type="EMBL" id="CAKXYY010000018">
    <property type="protein sequence ID" value="CAH2354634.1"/>
    <property type="molecule type" value="Genomic_DNA"/>
</dbReference>
<reference evidence="5" key="1">
    <citation type="submission" date="2022-03" db="EMBL/GenBank/DDBJ databases">
        <authorList>
            <person name="Legras J.-L."/>
            <person name="Devillers H."/>
            <person name="Grondin C."/>
        </authorList>
    </citation>
    <scope>NUCLEOTIDE SEQUENCE</scope>
    <source>
        <strain evidence="5">CLIB 1423</strain>
    </source>
</reference>
<evidence type="ECO:0000256" key="1">
    <source>
        <dbReference type="ARBA" id="ARBA00022555"/>
    </source>
</evidence>
<dbReference type="Pfam" id="PF01588">
    <property type="entry name" value="tRNA_bind"/>
    <property type="match status" value="1"/>
</dbReference>
<evidence type="ECO:0000256" key="3">
    <source>
        <dbReference type="PROSITE-ProRule" id="PRU00209"/>
    </source>
</evidence>
<sequence>MRRVSFFFSTDKFSQLGEIALVESDEMHAGSNPPNLLNLKVGKIIECVRHENADSLYVSRVQINQDGDLLQICSGLVNYMRQDQLLNSEVIVLTNLKPSKMRGVRSEAMLLAAEKKSMADQEQIQVKLVKPPTGSSIGDRLYFQGFKSDDSPSKLKSNAWQEIQKCLKTNSKGEAFYEFEDAEPCYLQNEQESNATAELEDAIIR</sequence>
<dbReference type="PANTHER" id="PTHR11586:SF33">
    <property type="entry name" value="AMINOACYL TRNA SYNTHASE COMPLEX-INTERACTING MULTIFUNCTIONAL PROTEIN 1"/>
    <property type="match status" value="1"/>
</dbReference>
<keyword evidence="6" id="KW-1185">Reference proteome</keyword>
<comment type="caution">
    <text evidence="5">The sequence shown here is derived from an EMBL/GenBank/DDBJ whole genome shotgun (WGS) entry which is preliminary data.</text>
</comment>
<dbReference type="OrthoDB" id="19141at2759"/>
<dbReference type="InterPro" id="IPR051270">
    <property type="entry name" value="Tyrosine-tRNA_ligase_regulator"/>
</dbReference>
<dbReference type="InterPro" id="IPR012340">
    <property type="entry name" value="NA-bd_OB-fold"/>
</dbReference>
<keyword evidence="2 3" id="KW-0694">RNA-binding</keyword>
<dbReference type="SUPFAM" id="SSF50249">
    <property type="entry name" value="Nucleic acid-binding proteins"/>
    <property type="match status" value="1"/>
</dbReference>
<evidence type="ECO:0000259" key="4">
    <source>
        <dbReference type="PROSITE" id="PS50886"/>
    </source>
</evidence>
<organism evidence="5 6">
    <name type="scientific">[Candida] railenensis</name>
    <dbReference type="NCBI Taxonomy" id="45579"/>
    <lineage>
        <taxon>Eukaryota</taxon>
        <taxon>Fungi</taxon>
        <taxon>Dikarya</taxon>
        <taxon>Ascomycota</taxon>
        <taxon>Saccharomycotina</taxon>
        <taxon>Pichiomycetes</taxon>
        <taxon>Debaryomycetaceae</taxon>
        <taxon>Kurtzmaniella</taxon>
    </lineage>
</organism>
<name>A0A9P0W051_9ASCO</name>
<gene>
    <name evidence="5" type="ORF">CLIB1423_18S00210</name>
</gene>
<dbReference type="PROSITE" id="PS50886">
    <property type="entry name" value="TRBD"/>
    <property type="match status" value="1"/>
</dbReference>
<dbReference type="GO" id="GO:0000049">
    <property type="term" value="F:tRNA binding"/>
    <property type="evidence" value="ECO:0007669"/>
    <property type="project" value="UniProtKB-UniRule"/>
</dbReference>
<protein>
    <recommendedName>
        <fullName evidence="4">tRNA-binding domain-containing protein</fullName>
    </recommendedName>
</protein>
<dbReference type="PANTHER" id="PTHR11586">
    <property type="entry name" value="TRNA-AMINOACYLATION COFACTOR ARC1 FAMILY MEMBER"/>
    <property type="match status" value="1"/>
</dbReference>
<evidence type="ECO:0000313" key="6">
    <source>
        <dbReference type="Proteomes" id="UP000837801"/>
    </source>
</evidence>
<keyword evidence="1 3" id="KW-0820">tRNA-binding</keyword>
<dbReference type="AlphaFoldDB" id="A0A9P0W051"/>
<evidence type="ECO:0000256" key="2">
    <source>
        <dbReference type="ARBA" id="ARBA00022884"/>
    </source>
</evidence>
<dbReference type="Proteomes" id="UP000837801">
    <property type="component" value="Unassembled WGS sequence"/>
</dbReference>
<proteinExistence type="predicted"/>
<feature type="domain" description="TRNA-binding" evidence="4">
    <location>
        <begin position="33"/>
        <end position="142"/>
    </location>
</feature>
<evidence type="ECO:0000313" key="5">
    <source>
        <dbReference type="EMBL" id="CAH2354634.1"/>
    </source>
</evidence>